<dbReference type="HOGENOM" id="CLU_2072211_0_0_6"/>
<accession>A0A0H2X8S5</accession>
<keyword evidence="1" id="KW-0472">Membrane</keyword>
<sequence length="118" mass="13411">MRFGLDRQVTNRLFWIVGIVLIASWVVAVVFTPYLGVKLLLDLKKIEGCHAAMYDTPRYRLVAGQSGFWWRRMQALGHRGCFSLCPAFAGFGILITHTCTSGMIEHQRTHWIARSLAT</sequence>
<organism evidence="2 3">
    <name type="scientific">Xanthomonas campestris pv. campestris (strain 8004)</name>
    <dbReference type="NCBI Taxonomy" id="314565"/>
    <lineage>
        <taxon>Bacteria</taxon>
        <taxon>Pseudomonadati</taxon>
        <taxon>Pseudomonadota</taxon>
        <taxon>Gammaproteobacteria</taxon>
        <taxon>Lysobacterales</taxon>
        <taxon>Lysobacteraceae</taxon>
        <taxon>Xanthomonas</taxon>
    </lineage>
</organism>
<protein>
    <submittedName>
        <fullName evidence="2">Transport protein</fullName>
    </submittedName>
</protein>
<dbReference type="AlphaFoldDB" id="A0A0H2X8S5"/>
<gene>
    <name evidence="2" type="ordered locus">XC_1945</name>
</gene>
<name>A0A0H2X8S5_XANC8</name>
<evidence type="ECO:0000313" key="2">
    <source>
        <dbReference type="EMBL" id="AAY49008.1"/>
    </source>
</evidence>
<proteinExistence type="predicted"/>
<reference evidence="2 3" key="1">
    <citation type="journal article" date="2005" name="Genome Res.">
        <title>Comparative and functional genomic analyses of the pathogenicity of phytopathogen Xanthomonas campestris pv. campestris.</title>
        <authorList>
            <person name="Qian W."/>
            <person name="Jia Y."/>
            <person name="Ren S.X."/>
            <person name="He Y.Q."/>
            <person name="Feng J.X."/>
            <person name="Lu L.F."/>
            <person name="Sun Q."/>
            <person name="Ying G."/>
            <person name="Tang D.J."/>
            <person name="Tang H."/>
            <person name="Wu W."/>
            <person name="Hao P."/>
            <person name="Wang L."/>
            <person name="Jiang B.L."/>
            <person name="Zeng S."/>
            <person name="Gu W.Y."/>
            <person name="Lu G."/>
            <person name="Rong L."/>
            <person name="Tian Y."/>
            <person name="Yao Z."/>
            <person name="Fu G."/>
            <person name="Chen B."/>
            <person name="Fang R."/>
            <person name="Qiang B."/>
            <person name="Chen Z."/>
            <person name="Zhao G.P."/>
            <person name="Tang J.L."/>
            <person name="He C."/>
        </authorList>
    </citation>
    <scope>NUCLEOTIDE SEQUENCE [LARGE SCALE GENOMIC DNA]</scope>
    <source>
        <strain evidence="2 3">8004</strain>
    </source>
</reference>
<dbReference type="EMBL" id="CP000050">
    <property type="protein sequence ID" value="AAY49008.1"/>
    <property type="molecule type" value="Genomic_DNA"/>
</dbReference>
<dbReference type="Proteomes" id="UP000000420">
    <property type="component" value="Chromosome"/>
</dbReference>
<keyword evidence="1" id="KW-1133">Transmembrane helix</keyword>
<keyword evidence="1" id="KW-0812">Transmembrane</keyword>
<evidence type="ECO:0000256" key="1">
    <source>
        <dbReference type="SAM" id="Phobius"/>
    </source>
</evidence>
<feature type="transmembrane region" description="Helical" evidence="1">
    <location>
        <begin position="12"/>
        <end position="35"/>
    </location>
</feature>
<dbReference type="KEGG" id="xcb:XC_1945"/>
<evidence type="ECO:0000313" key="3">
    <source>
        <dbReference type="Proteomes" id="UP000000420"/>
    </source>
</evidence>